<sequence>MCNFVMVAPWDPNFHYRFTLACAFIWAQSIERSEATKHMAPNTSEYRTEIAKTRILHPGLKLKDRLKLRFPSPMKRKPLANVSAAKKRPFDHSPTRQRGQGGVFGSQKGSPSSHRIGLNKFKSEDKMINLVSSSPNQEVKPLRFQPRERKQGSPRKAHGPKKAKLEPVFINVRGPKLFNYSDAVMSSANTDELELLQEHEHLLDQFVKECGVTKDFNRIRNVLINSGIKSWIDLVPSVKMTEAVLIEHGVPREVSTRMLQKAEERNVTENQKNVELAK</sequence>
<name>F4R7L5_MELLP</name>
<reference evidence="3" key="1">
    <citation type="journal article" date="2011" name="Proc. Natl. Acad. Sci. U.S.A.">
        <title>Obligate biotrophy features unraveled by the genomic analysis of rust fungi.</title>
        <authorList>
            <person name="Duplessis S."/>
            <person name="Cuomo C.A."/>
            <person name="Lin Y.-C."/>
            <person name="Aerts A."/>
            <person name="Tisserant E."/>
            <person name="Veneault-Fourrey C."/>
            <person name="Joly D.L."/>
            <person name="Hacquard S."/>
            <person name="Amselem J."/>
            <person name="Cantarel B.L."/>
            <person name="Chiu R."/>
            <person name="Coutinho P.M."/>
            <person name="Feau N."/>
            <person name="Field M."/>
            <person name="Frey P."/>
            <person name="Gelhaye E."/>
            <person name="Goldberg J."/>
            <person name="Grabherr M.G."/>
            <person name="Kodira C.D."/>
            <person name="Kohler A."/>
            <person name="Kuees U."/>
            <person name="Lindquist E.A."/>
            <person name="Lucas S.M."/>
            <person name="Mago R."/>
            <person name="Mauceli E."/>
            <person name="Morin E."/>
            <person name="Murat C."/>
            <person name="Pangilinan J.L."/>
            <person name="Park R."/>
            <person name="Pearson M."/>
            <person name="Quesneville H."/>
            <person name="Rouhier N."/>
            <person name="Sakthikumar S."/>
            <person name="Salamov A.A."/>
            <person name="Schmutz J."/>
            <person name="Selles B."/>
            <person name="Shapiro H."/>
            <person name="Tanguay P."/>
            <person name="Tuskan G.A."/>
            <person name="Henrissat B."/>
            <person name="Van de Peer Y."/>
            <person name="Rouze P."/>
            <person name="Ellis J.G."/>
            <person name="Dodds P.N."/>
            <person name="Schein J.E."/>
            <person name="Zhong S."/>
            <person name="Hamelin R.C."/>
            <person name="Grigoriev I.V."/>
            <person name="Szabo L.J."/>
            <person name="Martin F."/>
        </authorList>
    </citation>
    <scope>NUCLEOTIDE SEQUENCE [LARGE SCALE GENOMIC DNA]</scope>
    <source>
        <strain evidence="3">98AG31 / pathotype 3-4-7</strain>
    </source>
</reference>
<dbReference type="VEuPathDB" id="FungiDB:MELLADRAFT_90813"/>
<dbReference type="Proteomes" id="UP000001072">
    <property type="component" value="Unassembled WGS sequence"/>
</dbReference>
<dbReference type="KEGG" id="mlr:MELLADRAFT_90813"/>
<feature type="compositionally biased region" description="Basic residues" evidence="1">
    <location>
        <begin position="152"/>
        <end position="162"/>
    </location>
</feature>
<dbReference type="AlphaFoldDB" id="F4R7L5"/>
<accession>F4R7L5</accession>
<protein>
    <submittedName>
        <fullName evidence="2">Uncharacterized protein</fullName>
    </submittedName>
</protein>
<evidence type="ECO:0000313" key="2">
    <source>
        <dbReference type="EMBL" id="EGG11764.1"/>
    </source>
</evidence>
<dbReference type="InParanoid" id="F4R7L5"/>
<feature type="region of interest" description="Disordered" evidence="1">
    <location>
        <begin position="78"/>
        <end position="119"/>
    </location>
</feature>
<organism evidence="3">
    <name type="scientific">Melampsora larici-populina (strain 98AG31 / pathotype 3-4-7)</name>
    <name type="common">Poplar leaf rust fungus</name>
    <dbReference type="NCBI Taxonomy" id="747676"/>
    <lineage>
        <taxon>Eukaryota</taxon>
        <taxon>Fungi</taxon>
        <taxon>Dikarya</taxon>
        <taxon>Basidiomycota</taxon>
        <taxon>Pucciniomycotina</taxon>
        <taxon>Pucciniomycetes</taxon>
        <taxon>Pucciniales</taxon>
        <taxon>Melampsoraceae</taxon>
        <taxon>Melampsora</taxon>
    </lineage>
</organism>
<dbReference type="EMBL" id="GL883092">
    <property type="protein sequence ID" value="EGG11764.1"/>
    <property type="molecule type" value="Genomic_DNA"/>
</dbReference>
<gene>
    <name evidence="2" type="ORF">MELLADRAFT_90813</name>
</gene>
<evidence type="ECO:0000313" key="3">
    <source>
        <dbReference type="Proteomes" id="UP000001072"/>
    </source>
</evidence>
<evidence type="ECO:0000256" key="1">
    <source>
        <dbReference type="SAM" id="MobiDB-lite"/>
    </source>
</evidence>
<proteinExistence type="predicted"/>
<keyword evidence="3" id="KW-1185">Reference proteome</keyword>
<feature type="region of interest" description="Disordered" evidence="1">
    <location>
        <begin position="131"/>
        <end position="163"/>
    </location>
</feature>
<dbReference type="GeneID" id="18935697"/>
<dbReference type="OrthoDB" id="10521895at2759"/>
<dbReference type="RefSeq" id="XP_007405399.1">
    <property type="nucleotide sequence ID" value="XM_007405337.1"/>
</dbReference>
<dbReference type="HOGENOM" id="CLU_1001438_0_0_1"/>